<gene>
    <name evidence="2" type="ORF">SDC9_76837</name>
</gene>
<feature type="compositionally biased region" description="Polar residues" evidence="1">
    <location>
        <begin position="1"/>
        <end position="12"/>
    </location>
</feature>
<name>A0A644YPP7_9ZZZZ</name>
<organism evidence="2">
    <name type="scientific">bioreactor metagenome</name>
    <dbReference type="NCBI Taxonomy" id="1076179"/>
    <lineage>
        <taxon>unclassified sequences</taxon>
        <taxon>metagenomes</taxon>
        <taxon>ecological metagenomes</taxon>
    </lineage>
</organism>
<protein>
    <submittedName>
        <fullName evidence="2">Uncharacterized protein</fullName>
    </submittedName>
</protein>
<feature type="region of interest" description="Disordered" evidence="1">
    <location>
        <begin position="1"/>
        <end position="33"/>
    </location>
</feature>
<reference evidence="2" key="1">
    <citation type="submission" date="2019-08" db="EMBL/GenBank/DDBJ databases">
        <authorList>
            <person name="Kucharzyk K."/>
            <person name="Murdoch R.W."/>
            <person name="Higgins S."/>
            <person name="Loffler F."/>
        </authorList>
    </citation>
    <scope>NUCLEOTIDE SEQUENCE</scope>
</reference>
<sequence>MTQKYTYKQNPRYSERNTEDFNFSQQDSGRNYQRKYKNGVRNTRSEDQIINPFHKKNNLNKKCEYTK</sequence>
<dbReference type="AlphaFoldDB" id="A0A644YPP7"/>
<dbReference type="EMBL" id="VSSQ01005748">
    <property type="protein sequence ID" value="MPM30289.1"/>
    <property type="molecule type" value="Genomic_DNA"/>
</dbReference>
<evidence type="ECO:0000313" key="2">
    <source>
        <dbReference type="EMBL" id="MPM30289.1"/>
    </source>
</evidence>
<comment type="caution">
    <text evidence="2">The sequence shown here is derived from an EMBL/GenBank/DDBJ whole genome shotgun (WGS) entry which is preliminary data.</text>
</comment>
<proteinExistence type="predicted"/>
<feature type="compositionally biased region" description="Polar residues" evidence="1">
    <location>
        <begin position="20"/>
        <end position="31"/>
    </location>
</feature>
<accession>A0A644YPP7</accession>
<evidence type="ECO:0000256" key="1">
    <source>
        <dbReference type="SAM" id="MobiDB-lite"/>
    </source>
</evidence>